<evidence type="ECO:0000256" key="5">
    <source>
        <dbReference type="ARBA" id="ARBA00023180"/>
    </source>
</evidence>
<dbReference type="EMBL" id="KE161676">
    <property type="protein sequence ID" value="EPQ04886.1"/>
    <property type="molecule type" value="Genomic_DNA"/>
</dbReference>
<evidence type="ECO:0000256" key="4">
    <source>
        <dbReference type="ARBA" id="ARBA00023157"/>
    </source>
</evidence>
<dbReference type="Pfam" id="PF01093">
    <property type="entry name" value="Clusterin"/>
    <property type="match status" value="1"/>
</dbReference>
<evidence type="ECO:0000313" key="7">
    <source>
        <dbReference type="EMBL" id="EPQ04886.1"/>
    </source>
</evidence>
<dbReference type="InterPro" id="IPR000753">
    <property type="entry name" value="Clusterin-like"/>
</dbReference>
<dbReference type="SMART" id="SM00035">
    <property type="entry name" value="CLa"/>
    <property type="match status" value="1"/>
</dbReference>
<dbReference type="GO" id="GO:0051787">
    <property type="term" value="F:misfolded protein binding"/>
    <property type="evidence" value="ECO:0007669"/>
    <property type="project" value="TreeGrafter"/>
</dbReference>
<evidence type="ECO:0000256" key="2">
    <source>
        <dbReference type="ARBA" id="ARBA00010069"/>
    </source>
</evidence>
<keyword evidence="4" id="KW-1015">Disulfide bond</keyword>
<comment type="subcellular location">
    <subcellularLocation>
        <location evidence="1">Secreted</location>
    </subcellularLocation>
</comment>
<evidence type="ECO:0000313" key="8">
    <source>
        <dbReference type="Proteomes" id="UP000052978"/>
    </source>
</evidence>
<keyword evidence="5" id="KW-0325">Glycoprotein</keyword>
<keyword evidence="8" id="KW-1185">Reference proteome</keyword>
<dbReference type="Proteomes" id="UP000052978">
    <property type="component" value="Unassembled WGS sequence"/>
</dbReference>
<evidence type="ECO:0000259" key="6">
    <source>
        <dbReference type="SMART" id="SM00035"/>
    </source>
</evidence>
<accession>S7MLA2</accession>
<dbReference type="PANTHER" id="PTHR10970:SF2">
    <property type="entry name" value="CLUSTERIN-LIKE PROTEIN 1"/>
    <property type="match status" value="1"/>
</dbReference>
<dbReference type="GO" id="GO:0005615">
    <property type="term" value="C:extracellular space"/>
    <property type="evidence" value="ECO:0007669"/>
    <property type="project" value="TreeGrafter"/>
</dbReference>
<reference evidence="7 8" key="1">
    <citation type="journal article" date="2013" name="Nat. Commun.">
        <title>Genome analysis reveals insights into physiology and longevity of the Brandt's bat Myotis brandtii.</title>
        <authorList>
            <person name="Seim I."/>
            <person name="Fang X."/>
            <person name="Xiong Z."/>
            <person name="Lobanov A.V."/>
            <person name="Huang Z."/>
            <person name="Ma S."/>
            <person name="Feng Y."/>
            <person name="Turanov A.A."/>
            <person name="Zhu Y."/>
            <person name="Lenz T.L."/>
            <person name="Gerashchenko M.V."/>
            <person name="Fan D."/>
            <person name="Hee Yim S."/>
            <person name="Yao X."/>
            <person name="Jordan D."/>
            <person name="Xiong Y."/>
            <person name="Ma Y."/>
            <person name="Lyapunov A.N."/>
            <person name="Chen G."/>
            <person name="Kulakova O.I."/>
            <person name="Sun Y."/>
            <person name="Lee S.G."/>
            <person name="Bronson R.T."/>
            <person name="Moskalev A.A."/>
            <person name="Sunyaev S.R."/>
            <person name="Zhang G."/>
            <person name="Krogh A."/>
            <person name="Wang J."/>
            <person name="Gladyshev V.N."/>
        </authorList>
    </citation>
    <scope>NUCLEOTIDE SEQUENCE [LARGE SCALE GENOMIC DNA]</scope>
</reference>
<evidence type="ECO:0000256" key="3">
    <source>
        <dbReference type="ARBA" id="ARBA00022525"/>
    </source>
</evidence>
<name>S7MLA2_MYOBR</name>
<organism evidence="7 8">
    <name type="scientific">Myotis brandtii</name>
    <name type="common">Brandt's bat</name>
    <dbReference type="NCBI Taxonomy" id="109478"/>
    <lineage>
        <taxon>Eukaryota</taxon>
        <taxon>Metazoa</taxon>
        <taxon>Chordata</taxon>
        <taxon>Craniata</taxon>
        <taxon>Vertebrata</taxon>
        <taxon>Euteleostomi</taxon>
        <taxon>Mammalia</taxon>
        <taxon>Eutheria</taxon>
        <taxon>Laurasiatheria</taxon>
        <taxon>Chiroptera</taxon>
        <taxon>Yangochiroptera</taxon>
        <taxon>Vespertilionidae</taxon>
        <taxon>Myotis</taxon>
    </lineage>
</organism>
<dbReference type="InterPro" id="IPR016015">
    <property type="entry name" value="Clusterin_C"/>
</dbReference>
<comment type="similarity">
    <text evidence="2">Belongs to the clusterin family.</text>
</comment>
<feature type="domain" description="Clusterin C-terminal" evidence="6">
    <location>
        <begin position="1"/>
        <end position="143"/>
    </location>
</feature>
<dbReference type="GO" id="GO:0005634">
    <property type="term" value="C:nucleus"/>
    <property type="evidence" value="ECO:0007669"/>
    <property type="project" value="TreeGrafter"/>
</dbReference>
<gene>
    <name evidence="7" type="ORF">D623_10034238</name>
</gene>
<sequence>MSWTFSFTALPSSLLDCPDVPELHTKVDEALKLVNISDQQYVQILQVTQHHLEDTAYLMEEMREEFGWVAELANQTPGTESTFSSRKVVPGVHQGNVSKQDETMIDLSILPSPNVTLKIPLEESSESSNFVSYVLEKAVHHLKEHFKTW</sequence>
<evidence type="ECO:0000256" key="1">
    <source>
        <dbReference type="ARBA" id="ARBA00004613"/>
    </source>
</evidence>
<keyword evidence="3" id="KW-0964">Secreted</keyword>
<protein>
    <submittedName>
        <fullName evidence="7">Clusterin-like protein 1</fullName>
    </submittedName>
</protein>
<dbReference type="AlphaFoldDB" id="S7MLA2"/>
<proteinExistence type="inferred from homology"/>
<dbReference type="PANTHER" id="PTHR10970">
    <property type="entry name" value="CLUSTERIN"/>
    <property type="match status" value="1"/>
</dbReference>